<feature type="domain" description="EGF-like" evidence="3">
    <location>
        <begin position="1"/>
        <end position="43"/>
    </location>
</feature>
<dbReference type="PROSITE" id="PS00022">
    <property type="entry name" value="EGF_1"/>
    <property type="match status" value="2"/>
</dbReference>
<gene>
    <name evidence="4" type="ORF">RUM43_009516</name>
</gene>
<dbReference type="InterPro" id="IPR043403">
    <property type="entry name" value="Gurken/Spitz"/>
</dbReference>
<feature type="transmembrane region" description="Helical" evidence="2">
    <location>
        <begin position="128"/>
        <end position="154"/>
    </location>
</feature>
<dbReference type="SUPFAM" id="SSF57196">
    <property type="entry name" value="EGF/Laminin"/>
    <property type="match status" value="2"/>
</dbReference>
<evidence type="ECO:0000313" key="5">
    <source>
        <dbReference type="Proteomes" id="UP001372834"/>
    </source>
</evidence>
<dbReference type="SMART" id="SM00181">
    <property type="entry name" value="EGF"/>
    <property type="match status" value="2"/>
</dbReference>
<sequence length="238" mass="26270">MYPCPPGPAERLCLNGGACFTLFENSTDFFCKCAEGYCGVNCGDKYTRNGCYSSFPSSSLVLMASSSIRRPPETFPCPPGPAEWLCLNGGTCFTVFENATDFSCHCKEGYCGLTCGEKYTRYGCFSRYLVISASAASAGTLLVILTVLGTLGYVCYHRRSASSDAELKNYFERSMKLRINNGSCLTATGNRQDDLDGSQPETGTDVGRISHLDKYLYKEEDYKDEKIFNDYLNLVRVI</sequence>
<evidence type="ECO:0000256" key="1">
    <source>
        <dbReference type="PROSITE-ProRule" id="PRU00076"/>
    </source>
</evidence>
<dbReference type="InterPro" id="IPR000742">
    <property type="entry name" value="EGF"/>
</dbReference>
<keyword evidence="1" id="KW-0245">EGF-like domain</keyword>
<dbReference type="GO" id="GO:0007173">
    <property type="term" value="P:epidermal growth factor receptor signaling pathway"/>
    <property type="evidence" value="ECO:0007669"/>
    <property type="project" value="InterPro"/>
</dbReference>
<dbReference type="PROSITE" id="PS01186">
    <property type="entry name" value="EGF_2"/>
    <property type="match status" value="2"/>
</dbReference>
<dbReference type="PANTHER" id="PTHR12332">
    <property type="entry name" value="KEREN-RELATED"/>
    <property type="match status" value="1"/>
</dbReference>
<comment type="caution">
    <text evidence="4">The sequence shown here is derived from an EMBL/GenBank/DDBJ whole genome shotgun (WGS) entry which is preliminary data.</text>
</comment>
<dbReference type="GO" id="GO:0005154">
    <property type="term" value="F:epidermal growth factor receptor binding"/>
    <property type="evidence" value="ECO:0007669"/>
    <property type="project" value="InterPro"/>
</dbReference>
<protein>
    <recommendedName>
        <fullName evidence="3">EGF-like domain-containing protein</fullName>
    </recommendedName>
</protein>
<dbReference type="PANTHER" id="PTHR12332:SF1">
    <property type="entry name" value="KEREN-RELATED"/>
    <property type="match status" value="1"/>
</dbReference>
<dbReference type="PROSITE" id="PS50026">
    <property type="entry name" value="EGF_3"/>
    <property type="match status" value="2"/>
</dbReference>
<reference evidence="4 5" key="1">
    <citation type="submission" date="2023-10" db="EMBL/GenBank/DDBJ databases">
        <title>Genomes of two closely related lineages of the louse Polyplax serrata with different host specificities.</title>
        <authorList>
            <person name="Martinu J."/>
            <person name="Tarabai H."/>
            <person name="Stefka J."/>
            <person name="Hypsa V."/>
        </authorList>
    </citation>
    <scope>NUCLEOTIDE SEQUENCE [LARGE SCALE GENOMIC DNA]</scope>
    <source>
        <strain evidence="4">HR10_N</strain>
    </source>
</reference>
<keyword evidence="2" id="KW-1133">Transmembrane helix</keyword>
<feature type="domain" description="EGF-like" evidence="3">
    <location>
        <begin position="73"/>
        <end position="116"/>
    </location>
</feature>
<name>A0AAN8P8K7_POLSC</name>
<accession>A0AAN8P8K7</accession>
<keyword evidence="1" id="KW-1015">Disulfide bond</keyword>
<organism evidence="4 5">
    <name type="scientific">Polyplax serrata</name>
    <name type="common">Common mouse louse</name>
    <dbReference type="NCBI Taxonomy" id="468196"/>
    <lineage>
        <taxon>Eukaryota</taxon>
        <taxon>Metazoa</taxon>
        <taxon>Ecdysozoa</taxon>
        <taxon>Arthropoda</taxon>
        <taxon>Hexapoda</taxon>
        <taxon>Insecta</taxon>
        <taxon>Pterygota</taxon>
        <taxon>Neoptera</taxon>
        <taxon>Paraneoptera</taxon>
        <taxon>Psocodea</taxon>
        <taxon>Troctomorpha</taxon>
        <taxon>Phthiraptera</taxon>
        <taxon>Anoplura</taxon>
        <taxon>Polyplacidae</taxon>
        <taxon>Polyplax</taxon>
    </lineage>
</organism>
<evidence type="ECO:0000256" key="2">
    <source>
        <dbReference type="SAM" id="Phobius"/>
    </source>
</evidence>
<dbReference type="Pfam" id="PF00008">
    <property type="entry name" value="EGF"/>
    <property type="match status" value="2"/>
</dbReference>
<dbReference type="Gene3D" id="2.10.25.10">
    <property type="entry name" value="Laminin"/>
    <property type="match status" value="2"/>
</dbReference>
<dbReference type="GO" id="GO:0048018">
    <property type="term" value="F:receptor ligand activity"/>
    <property type="evidence" value="ECO:0007669"/>
    <property type="project" value="InterPro"/>
</dbReference>
<keyword evidence="2" id="KW-0472">Membrane</keyword>
<comment type="caution">
    <text evidence="1">Lacks conserved residue(s) required for the propagation of feature annotation.</text>
</comment>
<evidence type="ECO:0000313" key="4">
    <source>
        <dbReference type="EMBL" id="KAK6623664.1"/>
    </source>
</evidence>
<dbReference type="AlphaFoldDB" id="A0AAN8P8K7"/>
<feature type="disulfide bond" evidence="1">
    <location>
        <begin position="106"/>
        <end position="115"/>
    </location>
</feature>
<keyword evidence="2" id="KW-0812">Transmembrane</keyword>
<feature type="disulfide bond" evidence="1">
    <location>
        <begin position="33"/>
        <end position="42"/>
    </location>
</feature>
<dbReference type="Proteomes" id="UP001372834">
    <property type="component" value="Unassembled WGS sequence"/>
</dbReference>
<proteinExistence type="predicted"/>
<evidence type="ECO:0000259" key="3">
    <source>
        <dbReference type="PROSITE" id="PS50026"/>
    </source>
</evidence>
<dbReference type="EMBL" id="JAWJWE010000038">
    <property type="protein sequence ID" value="KAK6623664.1"/>
    <property type="molecule type" value="Genomic_DNA"/>
</dbReference>